<dbReference type="Gene3D" id="3.40.50.10740">
    <property type="entry name" value="Class I glutamine amidotransferase-like"/>
    <property type="match status" value="1"/>
</dbReference>
<evidence type="ECO:0000256" key="5">
    <source>
        <dbReference type="ARBA" id="ARBA00022825"/>
    </source>
</evidence>
<evidence type="ECO:0000256" key="2">
    <source>
        <dbReference type="ARBA" id="ARBA00022645"/>
    </source>
</evidence>
<feature type="active site" description="Charge relay system" evidence="6">
    <location>
        <position position="283"/>
    </location>
</feature>
<dbReference type="InterPro" id="IPR040449">
    <property type="entry name" value="Peptidase_S66_N"/>
</dbReference>
<evidence type="ECO:0000256" key="1">
    <source>
        <dbReference type="ARBA" id="ARBA00010233"/>
    </source>
</evidence>
<reference evidence="9 10" key="1">
    <citation type="journal article" date="2018" name="J. Microbiol.">
        <title>Salicibibacter kimchii gen. nov., sp. nov., a moderately halophilic and alkalitolerant bacterium in the family Bacillaceae, isolated from kimchi.</title>
        <authorList>
            <person name="Jang J.Y."/>
            <person name="Oh Y.J."/>
            <person name="Lim S.K."/>
            <person name="Park H.K."/>
            <person name="Lee C."/>
            <person name="Kim J.Y."/>
            <person name="Lee M.A."/>
            <person name="Choi H.J."/>
        </authorList>
    </citation>
    <scope>NUCLEOTIDE SEQUENCE [LARGE SCALE GENOMIC DNA]</scope>
    <source>
        <strain evidence="9 10">NKC1-1</strain>
    </source>
</reference>
<evidence type="ECO:0000259" key="8">
    <source>
        <dbReference type="Pfam" id="PF17676"/>
    </source>
</evidence>
<name>A0A345BZN4_9BACI</name>
<sequence>MSVLKKIKSRSLRPGDTLGLAMPASPVKMETIDRAITAVEALGFSVQFARHVENDDPNFLAGHISSRVGELHTLFVDPEVDGILCLRGGYGSAALLPYLDYSLIAKHAKLLIGYSDITALHLALQQKGKMMTFHGPMATKLIDAPAFTVDHFMQSLTGERWSQRLQNPPHQPIKTLIHGATGGILTGGNLSVIAGLMGTPFEIDTRGKILFLEDVGEEPYQVDRALTQLALAGKLQDAAGFMLGTCTNCASKAFPKGDHVLAVCERMLAPYGKPTVYNVQAGHGNDQLTLPLGAYVHVNATHQQIDILESAVI</sequence>
<dbReference type="PANTHER" id="PTHR30237">
    <property type="entry name" value="MURAMOYLTETRAPEPTIDE CARBOXYPEPTIDASE"/>
    <property type="match status" value="1"/>
</dbReference>
<dbReference type="InterPro" id="IPR029062">
    <property type="entry name" value="Class_I_gatase-like"/>
</dbReference>
<dbReference type="Proteomes" id="UP000252100">
    <property type="component" value="Chromosome"/>
</dbReference>
<feature type="active site" description="Charge relay system" evidence="6">
    <location>
        <position position="213"/>
    </location>
</feature>
<accession>A0A345BZN4</accession>
<dbReference type="PIRSF" id="PIRSF028757">
    <property type="entry name" value="LD-carboxypeptidase"/>
    <property type="match status" value="1"/>
</dbReference>
<keyword evidence="5" id="KW-0720">Serine protease</keyword>
<feature type="active site" description="Nucleophile" evidence="6">
    <location>
        <position position="115"/>
    </location>
</feature>
<dbReference type="Gene3D" id="3.50.30.60">
    <property type="entry name" value="LD-carboxypeptidase A C-terminal domain-like"/>
    <property type="match status" value="1"/>
</dbReference>
<organism evidence="9 10">
    <name type="scientific">Salicibibacter kimchii</name>
    <dbReference type="NCBI Taxonomy" id="2099786"/>
    <lineage>
        <taxon>Bacteria</taxon>
        <taxon>Bacillati</taxon>
        <taxon>Bacillota</taxon>
        <taxon>Bacilli</taxon>
        <taxon>Bacillales</taxon>
        <taxon>Bacillaceae</taxon>
        <taxon>Salicibibacter</taxon>
    </lineage>
</organism>
<dbReference type="Pfam" id="PF02016">
    <property type="entry name" value="Peptidase_S66"/>
    <property type="match status" value="1"/>
</dbReference>
<keyword evidence="3" id="KW-0645">Protease</keyword>
<dbReference type="CDD" id="cd07025">
    <property type="entry name" value="Peptidase_S66"/>
    <property type="match status" value="1"/>
</dbReference>
<evidence type="ECO:0000259" key="7">
    <source>
        <dbReference type="Pfam" id="PF02016"/>
    </source>
</evidence>
<protein>
    <submittedName>
        <fullName evidence="9">LD-carboxypeptidase</fullName>
    </submittedName>
</protein>
<keyword evidence="10" id="KW-1185">Reference proteome</keyword>
<dbReference type="InterPro" id="IPR027478">
    <property type="entry name" value="LdcA_N"/>
</dbReference>
<dbReference type="AlphaFoldDB" id="A0A345BZN4"/>
<evidence type="ECO:0000256" key="3">
    <source>
        <dbReference type="ARBA" id="ARBA00022670"/>
    </source>
</evidence>
<evidence type="ECO:0000313" key="10">
    <source>
        <dbReference type="Proteomes" id="UP000252100"/>
    </source>
</evidence>
<dbReference type="GO" id="GO:0008236">
    <property type="term" value="F:serine-type peptidase activity"/>
    <property type="evidence" value="ECO:0007669"/>
    <property type="project" value="UniProtKB-KW"/>
</dbReference>
<evidence type="ECO:0000256" key="4">
    <source>
        <dbReference type="ARBA" id="ARBA00022801"/>
    </source>
</evidence>
<dbReference type="Pfam" id="PF17676">
    <property type="entry name" value="Peptidase_S66C"/>
    <property type="match status" value="1"/>
</dbReference>
<gene>
    <name evidence="9" type="ORF">DT065_10545</name>
</gene>
<dbReference type="SUPFAM" id="SSF52317">
    <property type="entry name" value="Class I glutamine amidotransferase-like"/>
    <property type="match status" value="1"/>
</dbReference>
<dbReference type="GO" id="GO:0006508">
    <property type="term" value="P:proteolysis"/>
    <property type="evidence" value="ECO:0007669"/>
    <property type="project" value="UniProtKB-KW"/>
</dbReference>
<dbReference type="EMBL" id="CP031092">
    <property type="protein sequence ID" value="AXF56415.1"/>
    <property type="molecule type" value="Genomic_DNA"/>
</dbReference>
<dbReference type="InterPro" id="IPR003507">
    <property type="entry name" value="S66_fam"/>
</dbReference>
<feature type="domain" description="LD-carboxypeptidase C-terminal" evidence="8">
    <location>
        <begin position="183"/>
        <end position="297"/>
    </location>
</feature>
<comment type="similarity">
    <text evidence="1">Belongs to the peptidase S66 family.</text>
</comment>
<dbReference type="SUPFAM" id="SSF141986">
    <property type="entry name" value="LD-carboxypeptidase A C-terminal domain-like"/>
    <property type="match status" value="1"/>
</dbReference>
<evidence type="ECO:0000256" key="6">
    <source>
        <dbReference type="PIRSR" id="PIRSR028757-1"/>
    </source>
</evidence>
<dbReference type="InterPro" id="IPR040921">
    <property type="entry name" value="Peptidase_S66C"/>
</dbReference>
<dbReference type="GO" id="GO:0004180">
    <property type="term" value="F:carboxypeptidase activity"/>
    <property type="evidence" value="ECO:0007669"/>
    <property type="project" value="UniProtKB-KW"/>
</dbReference>
<dbReference type="PANTHER" id="PTHR30237:SF2">
    <property type="entry name" value="MUREIN TETRAPEPTIDE CARBOXYPEPTIDASE"/>
    <property type="match status" value="1"/>
</dbReference>
<keyword evidence="4" id="KW-0378">Hydrolase</keyword>
<proteinExistence type="inferred from homology"/>
<keyword evidence="2 9" id="KW-0121">Carboxypeptidase</keyword>
<evidence type="ECO:0000313" key="9">
    <source>
        <dbReference type="EMBL" id="AXF56415.1"/>
    </source>
</evidence>
<feature type="domain" description="LD-carboxypeptidase N-terminal" evidence="7">
    <location>
        <begin position="20"/>
        <end position="135"/>
    </location>
</feature>
<dbReference type="InterPro" id="IPR027461">
    <property type="entry name" value="Carboxypeptidase_A_C_sf"/>
</dbReference>
<dbReference type="KEGG" id="rue:DT065_10545"/>